<proteinExistence type="predicted"/>
<dbReference type="PROSITE" id="PS51318">
    <property type="entry name" value="TAT"/>
    <property type="match status" value="1"/>
</dbReference>
<feature type="signal peptide" evidence="2">
    <location>
        <begin position="1"/>
        <end position="37"/>
    </location>
</feature>
<dbReference type="InterPro" id="IPR000326">
    <property type="entry name" value="PAP2/HPO"/>
</dbReference>
<evidence type="ECO:0000259" key="3">
    <source>
        <dbReference type="Pfam" id="PF01569"/>
    </source>
</evidence>
<dbReference type="InterPro" id="IPR036938">
    <property type="entry name" value="PAP2/HPO_sf"/>
</dbReference>
<feature type="chain" id="PRO_5031172231" evidence="2">
    <location>
        <begin position="38"/>
        <end position="578"/>
    </location>
</feature>
<dbReference type="PANTHER" id="PTHR34599:SF1">
    <property type="entry name" value="PHOSPHATIDIC ACID PHOSPHATASE TYPE 2_HALOPEROXIDASE DOMAIN-CONTAINING PROTEIN"/>
    <property type="match status" value="1"/>
</dbReference>
<feature type="domain" description="Phosphatidic acid phosphatase type 2/haloperoxidase" evidence="3">
    <location>
        <begin position="299"/>
        <end position="432"/>
    </location>
</feature>
<dbReference type="InterPro" id="IPR006311">
    <property type="entry name" value="TAT_signal"/>
</dbReference>
<dbReference type="InterPro" id="IPR052559">
    <property type="entry name" value="V-haloperoxidase"/>
</dbReference>
<accession>A0A7W7W8N5</accession>
<dbReference type="Pfam" id="PF03640">
    <property type="entry name" value="Lipoprotein_15"/>
    <property type="match status" value="2"/>
</dbReference>
<protein>
    <submittedName>
        <fullName evidence="4">Putative lipoprotein with Yx(FWY)xxD motif/membrane-associated phospholipid phosphatase</fullName>
    </submittedName>
</protein>
<dbReference type="InterPro" id="IPR005297">
    <property type="entry name" value="Lipoprotein_repeat"/>
</dbReference>
<feature type="region of interest" description="Disordered" evidence="1">
    <location>
        <begin position="176"/>
        <end position="199"/>
    </location>
</feature>
<dbReference type="AlphaFoldDB" id="A0A7W7W8N5"/>
<dbReference type="CDD" id="cd03398">
    <property type="entry name" value="PAP2_haloperoxidase"/>
    <property type="match status" value="1"/>
</dbReference>
<dbReference type="Proteomes" id="UP000534286">
    <property type="component" value="Unassembled WGS sequence"/>
</dbReference>
<dbReference type="RefSeq" id="WP_184753673.1">
    <property type="nucleotide sequence ID" value="NZ_BAABEK010000111.1"/>
</dbReference>
<gene>
    <name evidence="4" type="ORF">FHR32_001579</name>
</gene>
<organism evidence="4 5">
    <name type="scientific">Streptosporangium album</name>
    <dbReference type="NCBI Taxonomy" id="47479"/>
    <lineage>
        <taxon>Bacteria</taxon>
        <taxon>Bacillati</taxon>
        <taxon>Actinomycetota</taxon>
        <taxon>Actinomycetes</taxon>
        <taxon>Streptosporangiales</taxon>
        <taxon>Streptosporangiaceae</taxon>
        <taxon>Streptosporangium</taxon>
    </lineage>
</organism>
<reference evidence="4 5" key="1">
    <citation type="submission" date="2020-08" db="EMBL/GenBank/DDBJ databases">
        <title>Sequencing the genomes of 1000 actinobacteria strains.</title>
        <authorList>
            <person name="Klenk H.-P."/>
        </authorList>
    </citation>
    <scope>NUCLEOTIDE SEQUENCE [LARGE SCALE GENOMIC DNA]</scope>
    <source>
        <strain evidence="4 5">DSM 43023</strain>
    </source>
</reference>
<dbReference type="SUPFAM" id="SSF48317">
    <property type="entry name" value="Acid phosphatase/Vanadium-dependent haloperoxidase"/>
    <property type="match status" value="1"/>
</dbReference>
<evidence type="ECO:0000313" key="4">
    <source>
        <dbReference type="EMBL" id="MBB4937274.1"/>
    </source>
</evidence>
<name>A0A7W7W8N5_9ACTN</name>
<evidence type="ECO:0000313" key="5">
    <source>
        <dbReference type="Proteomes" id="UP000534286"/>
    </source>
</evidence>
<dbReference type="Gene3D" id="1.10.606.20">
    <property type="match status" value="1"/>
</dbReference>
<keyword evidence="2" id="KW-0732">Signal</keyword>
<evidence type="ECO:0000256" key="1">
    <source>
        <dbReference type="SAM" id="MobiDB-lite"/>
    </source>
</evidence>
<dbReference type="Pfam" id="PF01569">
    <property type="entry name" value="PAP2"/>
    <property type="match status" value="1"/>
</dbReference>
<dbReference type="EMBL" id="JACHJU010000001">
    <property type="protein sequence ID" value="MBB4937274.1"/>
    <property type="molecule type" value="Genomic_DNA"/>
</dbReference>
<dbReference type="PANTHER" id="PTHR34599">
    <property type="entry name" value="PEROXIDASE-RELATED"/>
    <property type="match status" value="1"/>
</dbReference>
<evidence type="ECO:0000256" key="2">
    <source>
        <dbReference type="SAM" id="SignalP"/>
    </source>
</evidence>
<keyword evidence="5" id="KW-1185">Reference proteome</keyword>
<sequence length="578" mass="60510">MFALPEPRRTQRRPVLALAVAVLTLGAQGATAPAAHAAPLATANAVEGPPQGNVVIEWNRTLLNVVRTPHAQPATIHPTRSFAIMSAAVYDAVNAISRAHPLYGTGFTAPQDASRPAAAATAAHDTLTALYPARKPGLDQQLATDLTGIPDGRAKQEGIRVGAQAAHAILAMRAHDGADATPPPYTGTGKPGDYRPTPPAFDPPVFTHWGKVTPFVLHAGHQFRPAAPPALASPVYAAAINEVKTIGAAHSTTRTAEQTTIAKLWGAPIQNYWYTIGQQVALARHSDLDQSADLFALLNLTVADATIGVYNAKYHYRLWRPITAIRLAAGNPQIKPDPAWTPLVTTPPDPSYPGMHSAISTAAATVLAGFYGDRNVFTLTSPTASGVTETYTNFSAAATEAGLSRIWAGVHTRMDHQAGNKLGTTIGHYALSQLKLTPATPDSPTAKTPAGGGPAAGVTVTVAVRDSKLGKILTDGQGRTLYLFETDKGTKSTCYGACASAWPPLVTTGRPQAGSGASSALLGTTARTDHTTEVTYNGHPLYYYVGDTKPGDTSGQGLDSFGAKWYVLNPKGNKIDTG</sequence>
<comment type="caution">
    <text evidence="4">The sequence shown here is derived from an EMBL/GenBank/DDBJ whole genome shotgun (WGS) entry which is preliminary data.</text>
</comment>
<keyword evidence="4" id="KW-0449">Lipoprotein</keyword>